<reference evidence="4 5" key="1">
    <citation type="submission" date="2023-11" db="EMBL/GenBank/DDBJ databases">
        <authorList>
            <person name="Xu M."/>
            <person name="Jiang T."/>
        </authorList>
    </citation>
    <scope>NUCLEOTIDE SEQUENCE [LARGE SCALE GENOMIC DNA]</scope>
    <source>
        <strain evidence="4 5">SD</strain>
    </source>
</reference>
<proteinExistence type="predicted"/>
<dbReference type="PANTHER" id="PTHR30055:SF153">
    <property type="entry name" value="HTH-TYPE TRANSCRIPTIONAL REPRESSOR RV3405C"/>
    <property type="match status" value="1"/>
</dbReference>
<dbReference type="Gene3D" id="1.10.357.10">
    <property type="entry name" value="Tetracycline Repressor, domain 2"/>
    <property type="match status" value="1"/>
</dbReference>
<evidence type="ECO:0000313" key="5">
    <source>
        <dbReference type="Proteomes" id="UP001277761"/>
    </source>
</evidence>
<feature type="domain" description="HTH tetR-type" evidence="3">
    <location>
        <begin position="19"/>
        <end position="79"/>
    </location>
</feature>
<dbReference type="InterPro" id="IPR050109">
    <property type="entry name" value="HTH-type_TetR-like_transc_reg"/>
</dbReference>
<dbReference type="EMBL" id="JAXAVX010000003">
    <property type="protein sequence ID" value="MDX8151485.1"/>
    <property type="molecule type" value="Genomic_DNA"/>
</dbReference>
<protein>
    <submittedName>
        <fullName evidence="4">TetR/AcrR family transcriptional regulator</fullName>
    </submittedName>
</protein>
<accession>A0ABU4VJ90</accession>
<sequence length="212" mass="23052">MPGPDVATENLTGDAAAEDPTRDRILDAALEQFMAIGIRRASVGDIAKRAGVGRMTVYRRFPQRDELITAAVMREARRELEEIGRPLGAIEDPDERLVELLVRTIRAVVAQPLLARLRETEPEDVALRVTSGSEPLVTLGRDFMQTYLEGEIAAGRMREQDAATSAELLARITFSLFAAPDSVLPLDDEAALRTVVGAHLAPIVTGRPITTA</sequence>
<evidence type="ECO:0000259" key="3">
    <source>
        <dbReference type="PROSITE" id="PS50977"/>
    </source>
</evidence>
<evidence type="ECO:0000313" key="4">
    <source>
        <dbReference type="EMBL" id="MDX8151485.1"/>
    </source>
</evidence>
<dbReference type="RefSeq" id="WP_319953641.1">
    <property type="nucleotide sequence ID" value="NZ_JAXAVX010000003.1"/>
</dbReference>
<keyword evidence="1 2" id="KW-0238">DNA-binding</keyword>
<dbReference type="Proteomes" id="UP001277761">
    <property type="component" value="Unassembled WGS sequence"/>
</dbReference>
<feature type="DNA-binding region" description="H-T-H motif" evidence="2">
    <location>
        <begin position="42"/>
        <end position="61"/>
    </location>
</feature>
<dbReference type="SUPFAM" id="SSF46689">
    <property type="entry name" value="Homeodomain-like"/>
    <property type="match status" value="1"/>
</dbReference>
<comment type="caution">
    <text evidence="4">The sequence shown here is derived from an EMBL/GenBank/DDBJ whole genome shotgun (WGS) entry which is preliminary data.</text>
</comment>
<gene>
    <name evidence="4" type="ORF">SK069_07785</name>
</gene>
<dbReference type="PROSITE" id="PS50977">
    <property type="entry name" value="HTH_TETR_2"/>
    <property type="match status" value="1"/>
</dbReference>
<evidence type="ECO:0000256" key="2">
    <source>
        <dbReference type="PROSITE-ProRule" id="PRU00335"/>
    </source>
</evidence>
<dbReference type="InterPro" id="IPR009057">
    <property type="entry name" value="Homeodomain-like_sf"/>
</dbReference>
<evidence type="ECO:0000256" key="1">
    <source>
        <dbReference type="ARBA" id="ARBA00023125"/>
    </source>
</evidence>
<dbReference type="PANTHER" id="PTHR30055">
    <property type="entry name" value="HTH-TYPE TRANSCRIPTIONAL REGULATOR RUTR"/>
    <property type="match status" value="1"/>
</dbReference>
<dbReference type="PRINTS" id="PR00455">
    <property type="entry name" value="HTHTETR"/>
</dbReference>
<name>A0ABU4VJ90_9ACTN</name>
<organism evidence="4 5">
    <name type="scientific">Patulibacter brassicae</name>
    <dbReference type="NCBI Taxonomy" id="1705717"/>
    <lineage>
        <taxon>Bacteria</taxon>
        <taxon>Bacillati</taxon>
        <taxon>Actinomycetota</taxon>
        <taxon>Thermoleophilia</taxon>
        <taxon>Solirubrobacterales</taxon>
        <taxon>Patulibacteraceae</taxon>
        <taxon>Patulibacter</taxon>
    </lineage>
</organism>
<dbReference type="InterPro" id="IPR001647">
    <property type="entry name" value="HTH_TetR"/>
</dbReference>
<dbReference type="Pfam" id="PF00440">
    <property type="entry name" value="TetR_N"/>
    <property type="match status" value="1"/>
</dbReference>
<keyword evidence="5" id="KW-1185">Reference proteome</keyword>